<organism evidence="1 2">
    <name type="scientific">Hymenobacter crusticola</name>
    <dbReference type="NCBI Taxonomy" id="1770526"/>
    <lineage>
        <taxon>Bacteria</taxon>
        <taxon>Pseudomonadati</taxon>
        <taxon>Bacteroidota</taxon>
        <taxon>Cytophagia</taxon>
        <taxon>Cytophagales</taxon>
        <taxon>Hymenobacteraceae</taxon>
        <taxon>Hymenobacter</taxon>
    </lineage>
</organism>
<protein>
    <submittedName>
        <fullName evidence="1">Uncharacterized protein</fullName>
    </submittedName>
</protein>
<name>A0A243WGI3_9BACT</name>
<proteinExistence type="predicted"/>
<dbReference type="AlphaFoldDB" id="A0A243WGI3"/>
<comment type="caution">
    <text evidence="1">The sequence shown here is derived from an EMBL/GenBank/DDBJ whole genome shotgun (WGS) entry which is preliminary data.</text>
</comment>
<gene>
    <name evidence="1" type="ORF">BXP70_08920</name>
</gene>
<evidence type="ECO:0000313" key="1">
    <source>
        <dbReference type="EMBL" id="OUJ74862.1"/>
    </source>
</evidence>
<keyword evidence="2" id="KW-1185">Reference proteome</keyword>
<dbReference type="Proteomes" id="UP000194873">
    <property type="component" value="Unassembled WGS sequence"/>
</dbReference>
<evidence type="ECO:0000313" key="2">
    <source>
        <dbReference type="Proteomes" id="UP000194873"/>
    </source>
</evidence>
<accession>A0A243WGI3</accession>
<reference evidence="1 2" key="1">
    <citation type="submission" date="2017-01" db="EMBL/GenBank/DDBJ databases">
        <title>A new Hymenobacter.</title>
        <authorList>
            <person name="Liang Y."/>
            <person name="Feng F."/>
        </authorList>
    </citation>
    <scope>NUCLEOTIDE SEQUENCE [LARGE SCALE GENOMIC DNA]</scope>
    <source>
        <strain evidence="1">MIMBbqt21</strain>
    </source>
</reference>
<dbReference type="EMBL" id="MTSE01000003">
    <property type="protein sequence ID" value="OUJ74862.1"/>
    <property type="molecule type" value="Genomic_DNA"/>
</dbReference>
<sequence length="85" mass="9322">MLADGFGLPAGPDLAGFSFFAAWLSREAPASRIAALFLPSLPTYRRCPFHLGCRLLAQRRTKLTLDYRLPTVRATSSFSALLAHV</sequence>